<evidence type="ECO:0000259" key="2">
    <source>
        <dbReference type="PROSITE" id="PS50828"/>
    </source>
</evidence>
<dbReference type="InterPro" id="IPR002625">
    <property type="entry name" value="Smr_dom"/>
</dbReference>
<dbReference type="Gene3D" id="3.30.1370.110">
    <property type="match status" value="1"/>
</dbReference>
<dbReference type="SMART" id="SM01162">
    <property type="entry name" value="DUF1771"/>
    <property type="match status" value="1"/>
</dbReference>
<evidence type="ECO:0000313" key="3">
    <source>
        <dbReference type="EMBL" id="TFK44655.1"/>
    </source>
</evidence>
<proteinExistence type="predicted"/>
<dbReference type="PANTHER" id="PTHR47417:SF1">
    <property type="entry name" value="SMR DOMAIN-CONTAINING PROTEIN YPL199C"/>
    <property type="match status" value="1"/>
</dbReference>
<protein>
    <recommendedName>
        <fullName evidence="2">Smr domain-containing protein</fullName>
    </recommendedName>
</protein>
<dbReference type="InterPro" id="IPR036063">
    <property type="entry name" value="Smr_dom_sf"/>
</dbReference>
<feature type="compositionally biased region" description="Basic and acidic residues" evidence="1">
    <location>
        <begin position="41"/>
        <end position="58"/>
    </location>
</feature>
<evidence type="ECO:0000313" key="4">
    <source>
        <dbReference type="Proteomes" id="UP000308652"/>
    </source>
</evidence>
<dbReference type="AlphaFoldDB" id="A0A5C3MIY0"/>
<dbReference type="SMART" id="SM00463">
    <property type="entry name" value="SMR"/>
    <property type="match status" value="1"/>
</dbReference>
<gene>
    <name evidence="3" type="ORF">BDQ12DRAFT_593493</name>
</gene>
<dbReference type="PROSITE" id="PS50828">
    <property type="entry name" value="SMR"/>
    <property type="match status" value="1"/>
</dbReference>
<evidence type="ECO:0000256" key="1">
    <source>
        <dbReference type="SAM" id="MobiDB-lite"/>
    </source>
</evidence>
<name>A0A5C3MIY0_9AGAR</name>
<dbReference type="SUPFAM" id="SSF160443">
    <property type="entry name" value="SMR domain-like"/>
    <property type="match status" value="1"/>
</dbReference>
<dbReference type="Pfam" id="PF08590">
    <property type="entry name" value="DUF1771"/>
    <property type="match status" value="1"/>
</dbReference>
<accession>A0A5C3MIY0</accession>
<reference evidence="3 4" key="1">
    <citation type="journal article" date="2019" name="Nat. Ecol. Evol.">
        <title>Megaphylogeny resolves global patterns of mushroom evolution.</title>
        <authorList>
            <person name="Varga T."/>
            <person name="Krizsan K."/>
            <person name="Foldi C."/>
            <person name="Dima B."/>
            <person name="Sanchez-Garcia M."/>
            <person name="Sanchez-Ramirez S."/>
            <person name="Szollosi G.J."/>
            <person name="Szarkandi J.G."/>
            <person name="Papp V."/>
            <person name="Albert L."/>
            <person name="Andreopoulos W."/>
            <person name="Angelini C."/>
            <person name="Antonin V."/>
            <person name="Barry K.W."/>
            <person name="Bougher N.L."/>
            <person name="Buchanan P."/>
            <person name="Buyck B."/>
            <person name="Bense V."/>
            <person name="Catcheside P."/>
            <person name="Chovatia M."/>
            <person name="Cooper J."/>
            <person name="Damon W."/>
            <person name="Desjardin D."/>
            <person name="Finy P."/>
            <person name="Geml J."/>
            <person name="Haridas S."/>
            <person name="Hughes K."/>
            <person name="Justo A."/>
            <person name="Karasinski D."/>
            <person name="Kautmanova I."/>
            <person name="Kiss B."/>
            <person name="Kocsube S."/>
            <person name="Kotiranta H."/>
            <person name="LaButti K.M."/>
            <person name="Lechner B.E."/>
            <person name="Liimatainen K."/>
            <person name="Lipzen A."/>
            <person name="Lukacs Z."/>
            <person name="Mihaltcheva S."/>
            <person name="Morgado L.N."/>
            <person name="Niskanen T."/>
            <person name="Noordeloos M.E."/>
            <person name="Ohm R.A."/>
            <person name="Ortiz-Santana B."/>
            <person name="Ovrebo C."/>
            <person name="Racz N."/>
            <person name="Riley R."/>
            <person name="Savchenko A."/>
            <person name="Shiryaev A."/>
            <person name="Soop K."/>
            <person name="Spirin V."/>
            <person name="Szebenyi C."/>
            <person name="Tomsovsky M."/>
            <person name="Tulloss R.E."/>
            <person name="Uehling J."/>
            <person name="Grigoriev I.V."/>
            <person name="Vagvolgyi C."/>
            <person name="Papp T."/>
            <person name="Martin F.M."/>
            <person name="Miettinen O."/>
            <person name="Hibbett D.S."/>
            <person name="Nagy L.G."/>
        </authorList>
    </citation>
    <scope>NUCLEOTIDE SEQUENCE [LARGE SCALE GENOMIC DNA]</scope>
    <source>
        <strain evidence="3 4">CBS 166.37</strain>
    </source>
</reference>
<dbReference type="InterPro" id="IPR013899">
    <property type="entry name" value="DUF1771"/>
</dbReference>
<keyword evidence="4" id="KW-1185">Reference proteome</keyword>
<organism evidence="3 4">
    <name type="scientific">Crucibulum laeve</name>
    <dbReference type="NCBI Taxonomy" id="68775"/>
    <lineage>
        <taxon>Eukaryota</taxon>
        <taxon>Fungi</taxon>
        <taxon>Dikarya</taxon>
        <taxon>Basidiomycota</taxon>
        <taxon>Agaricomycotina</taxon>
        <taxon>Agaricomycetes</taxon>
        <taxon>Agaricomycetidae</taxon>
        <taxon>Agaricales</taxon>
        <taxon>Agaricineae</taxon>
        <taxon>Nidulariaceae</taxon>
        <taxon>Crucibulum</taxon>
    </lineage>
</organism>
<feature type="region of interest" description="Disordered" evidence="1">
    <location>
        <begin position="34"/>
        <end position="58"/>
    </location>
</feature>
<feature type="non-terminal residue" evidence="3">
    <location>
        <position position="1"/>
    </location>
</feature>
<sequence length="183" mass="20334">NQLNQSNEHYTSLRARANEEGDQMAKCFDESHQAYSSGDGARAKELSNKGKEHQRKMEQLNKQASDWIFVGTYDTPLNAIDLHGLYVKEAIARTDQALQEAKARGDSQVNLIVGKGLHSRGGMAKIKPAIEELMQKHQLIAELDPNNSGVLIVQMNSGNRGRGVGSDEISRRIERDDESCIIM</sequence>
<dbReference type="Pfam" id="PF01713">
    <property type="entry name" value="Smr"/>
    <property type="match status" value="1"/>
</dbReference>
<dbReference type="Proteomes" id="UP000308652">
    <property type="component" value="Unassembled WGS sequence"/>
</dbReference>
<dbReference type="OrthoDB" id="3231855at2759"/>
<dbReference type="EMBL" id="ML213590">
    <property type="protein sequence ID" value="TFK44655.1"/>
    <property type="molecule type" value="Genomic_DNA"/>
</dbReference>
<dbReference type="PANTHER" id="PTHR47417">
    <property type="entry name" value="SMR DOMAIN-CONTAINING PROTEIN YPL199C"/>
    <property type="match status" value="1"/>
</dbReference>
<feature type="domain" description="Smr" evidence="2">
    <location>
        <begin position="80"/>
        <end position="156"/>
    </location>
</feature>
<dbReference type="STRING" id="68775.A0A5C3MIY0"/>
<dbReference type="InterPro" id="IPR053020">
    <property type="entry name" value="Smr_domain_protein"/>
</dbReference>